<name>A0AAW8T893_9ENTE</name>
<gene>
    <name evidence="1" type="ORF">P7D69_09805</name>
</gene>
<organism evidence="1 2">
    <name type="scientific">Enterococcus raffinosus</name>
    <dbReference type="NCBI Taxonomy" id="71452"/>
    <lineage>
        <taxon>Bacteria</taxon>
        <taxon>Bacillati</taxon>
        <taxon>Bacillota</taxon>
        <taxon>Bacilli</taxon>
        <taxon>Lactobacillales</taxon>
        <taxon>Enterococcaceae</taxon>
        <taxon>Enterococcus</taxon>
    </lineage>
</organism>
<evidence type="ECO:0008006" key="3">
    <source>
        <dbReference type="Google" id="ProtNLM"/>
    </source>
</evidence>
<reference evidence="1" key="1">
    <citation type="submission" date="2023-03" db="EMBL/GenBank/DDBJ databases">
        <authorList>
            <person name="Shen W."/>
            <person name="Cai J."/>
        </authorList>
    </citation>
    <scope>NUCLEOTIDE SEQUENCE</scope>
    <source>
        <strain evidence="1">Y15</strain>
    </source>
</reference>
<dbReference type="RefSeq" id="WP_311816660.1">
    <property type="nucleotide sequence ID" value="NZ_JARPXG010000008.1"/>
</dbReference>
<sequence length="178" mass="20149">MNRKMILPILLIGFVLAGCSLKSISKENDTLESIEVTKNDPKEVEKILASDTDYTGENYTNIDYVEEKSQTFDFNNSLETLKKYSWYNDSVILTFNNDGTITSSIIQGRRNNIKTDTYGTYSIHDNILQIQIAGFENRPTIISNYSFEISSITSNVISFKDTSKNPEITLNLTCVSKL</sequence>
<comment type="caution">
    <text evidence="1">The sequence shown here is derived from an EMBL/GenBank/DDBJ whole genome shotgun (WGS) entry which is preliminary data.</text>
</comment>
<proteinExistence type="predicted"/>
<evidence type="ECO:0000313" key="1">
    <source>
        <dbReference type="EMBL" id="MDT2544629.1"/>
    </source>
</evidence>
<dbReference type="EMBL" id="JARPXL010000008">
    <property type="protein sequence ID" value="MDT2544629.1"/>
    <property type="molecule type" value="Genomic_DNA"/>
</dbReference>
<accession>A0AAW8T893</accession>
<dbReference type="PROSITE" id="PS51257">
    <property type="entry name" value="PROKAR_LIPOPROTEIN"/>
    <property type="match status" value="1"/>
</dbReference>
<evidence type="ECO:0000313" key="2">
    <source>
        <dbReference type="Proteomes" id="UP001254770"/>
    </source>
</evidence>
<dbReference type="Proteomes" id="UP001254770">
    <property type="component" value="Unassembled WGS sequence"/>
</dbReference>
<dbReference type="AlphaFoldDB" id="A0AAW8T893"/>
<protein>
    <recommendedName>
        <fullName evidence="3">Lipoprotein</fullName>
    </recommendedName>
</protein>